<evidence type="ECO:0000256" key="1">
    <source>
        <dbReference type="ARBA" id="ARBA00001913"/>
    </source>
</evidence>
<evidence type="ECO:0000256" key="2">
    <source>
        <dbReference type="ARBA" id="ARBA00011245"/>
    </source>
</evidence>
<accession>A0ABW5JFG5</accession>
<comment type="cofactor">
    <cofactor evidence="1">
        <name>Ca(2+)</name>
        <dbReference type="ChEBI" id="CHEBI:29108"/>
    </cofactor>
</comment>
<reference evidence="5" key="1">
    <citation type="journal article" date="2019" name="Int. J. Syst. Evol. Microbiol.">
        <title>The Global Catalogue of Microorganisms (GCM) 10K type strain sequencing project: providing services to taxonomists for standard genome sequencing and annotation.</title>
        <authorList>
            <consortium name="The Broad Institute Genomics Platform"/>
            <consortium name="The Broad Institute Genome Sequencing Center for Infectious Disease"/>
            <person name="Wu L."/>
            <person name="Ma J."/>
        </authorList>
    </citation>
    <scope>NUCLEOTIDE SEQUENCE [LARGE SCALE GENOMIC DNA]</scope>
    <source>
        <strain evidence="5">KCTC 52344</strain>
    </source>
</reference>
<comment type="subunit">
    <text evidence="2">Monomer.</text>
</comment>
<dbReference type="RefSeq" id="WP_340239965.1">
    <property type="nucleotide sequence ID" value="NZ_JBBEWC010000017.1"/>
</dbReference>
<evidence type="ECO:0000256" key="3">
    <source>
        <dbReference type="ARBA" id="ARBA00022837"/>
    </source>
</evidence>
<organism evidence="4 5">
    <name type="scientific">Emticicia soli</name>
    <dbReference type="NCBI Taxonomy" id="2027878"/>
    <lineage>
        <taxon>Bacteria</taxon>
        <taxon>Pseudomonadati</taxon>
        <taxon>Bacteroidota</taxon>
        <taxon>Cytophagia</taxon>
        <taxon>Cytophagales</taxon>
        <taxon>Leadbetterellaceae</taxon>
        <taxon>Emticicia</taxon>
    </lineage>
</organism>
<evidence type="ECO:0000313" key="5">
    <source>
        <dbReference type="Proteomes" id="UP001597510"/>
    </source>
</evidence>
<evidence type="ECO:0000313" key="4">
    <source>
        <dbReference type="EMBL" id="MFD2524117.1"/>
    </source>
</evidence>
<dbReference type="PANTHER" id="PTHR11122">
    <property type="entry name" value="APOSPORY-ASSOCIATED PROTEIN C-RELATED"/>
    <property type="match status" value="1"/>
</dbReference>
<dbReference type="PANTHER" id="PTHR11122:SF13">
    <property type="entry name" value="GLUCOSE-6-PHOSPHATE 1-EPIMERASE"/>
    <property type="match status" value="1"/>
</dbReference>
<dbReference type="CDD" id="cd09024">
    <property type="entry name" value="Aldose_epim_lacX"/>
    <property type="match status" value="1"/>
</dbReference>
<name>A0ABW5JFG5_9BACT</name>
<dbReference type="InterPro" id="IPR011013">
    <property type="entry name" value="Gal_mutarotase_sf_dom"/>
</dbReference>
<dbReference type="SUPFAM" id="SSF74650">
    <property type="entry name" value="Galactose mutarotase-like"/>
    <property type="match status" value="1"/>
</dbReference>
<dbReference type="InterPro" id="IPR008183">
    <property type="entry name" value="Aldose_1/G6P_1-epimerase"/>
</dbReference>
<gene>
    <name evidence="4" type="ORF">ACFSR2_24690</name>
</gene>
<protein>
    <submittedName>
        <fullName evidence="4">Aldose 1-epimerase family protein</fullName>
    </submittedName>
</protein>
<dbReference type="Pfam" id="PF01263">
    <property type="entry name" value="Aldose_epim"/>
    <property type="match status" value="1"/>
</dbReference>
<dbReference type="EMBL" id="JBHULC010000043">
    <property type="protein sequence ID" value="MFD2524117.1"/>
    <property type="molecule type" value="Genomic_DNA"/>
</dbReference>
<comment type="caution">
    <text evidence="4">The sequence shown here is derived from an EMBL/GenBank/DDBJ whole genome shotgun (WGS) entry which is preliminary data.</text>
</comment>
<dbReference type="Proteomes" id="UP001597510">
    <property type="component" value="Unassembled WGS sequence"/>
</dbReference>
<proteinExistence type="predicted"/>
<dbReference type="Gene3D" id="2.70.98.10">
    <property type="match status" value="1"/>
</dbReference>
<sequence length="288" mass="32644">MIKLTNAVISATINPKGAELTSLVHLPTQIEYMWSADPAFWGKTSPVLFPIVGALKDNTFIYKKKSYTLPRHGFARDRVFAIENQTADSVTLLLKSDEASLALFPFAFEFRLHYTLAENKLNVKYDVRNVGEETMYFSVGGHPAFAVPFAAGKSYEDYYLEFNSTEDLMRWPLSDGGLVETTPEKMAISNNRLPLTKELFYQDALVFKHLQADSVTLKSDKTPYQLQFHFKDFPFLGIWAAKDADFVCIEPWCGIADSVNHNLQLSNKEGINKLEANQSFDRTWAVEV</sequence>
<keyword evidence="3" id="KW-0106">Calcium</keyword>
<keyword evidence="5" id="KW-1185">Reference proteome</keyword>
<dbReference type="InterPro" id="IPR037481">
    <property type="entry name" value="LacX"/>
</dbReference>
<dbReference type="InterPro" id="IPR014718">
    <property type="entry name" value="GH-type_carb-bd"/>
</dbReference>